<name>A0AA38NV63_9AGAR</name>
<feature type="chain" id="PRO_5041307584" evidence="1">
    <location>
        <begin position="22"/>
        <end position="297"/>
    </location>
</feature>
<evidence type="ECO:0000256" key="1">
    <source>
        <dbReference type="SAM" id="SignalP"/>
    </source>
</evidence>
<keyword evidence="3" id="KW-1185">Reference proteome</keyword>
<gene>
    <name evidence="2" type="ORF">F5878DRAFT_636369</name>
</gene>
<accession>A0AA38NV63</accession>
<feature type="signal peptide" evidence="1">
    <location>
        <begin position="1"/>
        <end position="21"/>
    </location>
</feature>
<organism evidence="2 3">
    <name type="scientific">Lentinula raphanica</name>
    <dbReference type="NCBI Taxonomy" id="153919"/>
    <lineage>
        <taxon>Eukaryota</taxon>
        <taxon>Fungi</taxon>
        <taxon>Dikarya</taxon>
        <taxon>Basidiomycota</taxon>
        <taxon>Agaricomycotina</taxon>
        <taxon>Agaricomycetes</taxon>
        <taxon>Agaricomycetidae</taxon>
        <taxon>Agaricales</taxon>
        <taxon>Marasmiineae</taxon>
        <taxon>Omphalotaceae</taxon>
        <taxon>Lentinula</taxon>
    </lineage>
</organism>
<dbReference type="Proteomes" id="UP001163846">
    <property type="component" value="Unassembled WGS sequence"/>
</dbReference>
<dbReference type="AlphaFoldDB" id="A0AA38NV63"/>
<protein>
    <submittedName>
        <fullName evidence="2">Uncharacterized protein</fullName>
    </submittedName>
</protein>
<sequence>MHFIHALLKVGLLVFLPLVCTSPINPEPNVSKESGSKISPSPSFFSTYSQMHLVGMFGSRRNGLARTRGQNSPSKSFTRITLMKKYVLARRGLCSGYSAKSVPKLTRSYHGPITNRRLATTRTSSSITQSLSVRMGVRIKSKDMDGSSCQNHEKQGSFMVVLLRCPNKYLLHVDMRWGSLESQSGMLKSQSSMSCSSLCFDRIITTDPRSSAINIASAAGPYLQRPPVIPKVRIRMGSCRNPRMLKPTLWLIQTSRFSLSSRPHWKNLVPRSPAAKAQTVVREVGAGGTLLANPPLL</sequence>
<proteinExistence type="predicted"/>
<evidence type="ECO:0000313" key="3">
    <source>
        <dbReference type="Proteomes" id="UP001163846"/>
    </source>
</evidence>
<comment type="caution">
    <text evidence="2">The sequence shown here is derived from an EMBL/GenBank/DDBJ whole genome shotgun (WGS) entry which is preliminary data.</text>
</comment>
<keyword evidence="1" id="KW-0732">Signal</keyword>
<evidence type="ECO:0000313" key="2">
    <source>
        <dbReference type="EMBL" id="KAJ3831233.1"/>
    </source>
</evidence>
<reference evidence="2" key="1">
    <citation type="submission" date="2022-08" db="EMBL/GenBank/DDBJ databases">
        <authorList>
            <consortium name="DOE Joint Genome Institute"/>
            <person name="Min B."/>
            <person name="Riley R."/>
            <person name="Sierra-Patev S."/>
            <person name="Naranjo-Ortiz M."/>
            <person name="Looney B."/>
            <person name="Konkel Z."/>
            <person name="Slot J.C."/>
            <person name="Sakamoto Y."/>
            <person name="Steenwyk J.L."/>
            <person name="Rokas A."/>
            <person name="Carro J."/>
            <person name="Camarero S."/>
            <person name="Ferreira P."/>
            <person name="Molpeceres G."/>
            <person name="Ruiz-Duenas F.J."/>
            <person name="Serrano A."/>
            <person name="Henrissat B."/>
            <person name="Drula E."/>
            <person name="Hughes K.W."/>
            <person name="Mata J.L."/>
            <person name="Ishikawa N.K."/>
            <person name="Vargas-Isla R."/>
            <person name="Ushijima S."/>
            <person name="Smith C.A."/>
            <person name="Ahrendt S."/>
            <person name="Andreopoulos W."/>
            <person name="He G."/>
            <person name="Labutti K."/>
            <person name="Lipzen A."/>
            <person name="Ng V."/>
            <person name="Sandor L."/>
            <person name="Barry K."/>
            <person name="Martinez A.T."/>
            <person name="Xiao Y."/>
            <person name="Gibbons J.G."/>
            <person name="Terashima K."/>
            <person name="Hibbett D.S."/>
            <person name="Grigoriev I.V."/>
        </authorList>
    </citation>
    <scope>NUCLEOTIDE SEQUENCE</scope>
    <source>
        <strain evidence="2">TFB9207</strain>
    </source>
</reference>
<dbReference type="EMBL" id="MU807662">
    <property type="protein sequence ID" value="KAJ3831233.1"/>
    <property type="molecule type" value="Genomic_DNA"/>
</dbReference>